<dbReference type="Proteomes" id="UP000053477">
    <property type="component" value="Unassembled WGS sequence"/>
</dbReference>
<feature type="region of interest" description="Disordered" evidence="1">
    <location>
        <begin position="34"/>
        <end position="67"/>
    </location>
</feature>
<gene>
    <name evidence="2" type="ORF">SCHPADRAFT_906658</name>
</gene>
<organism evidence="2 3">
    <name type="scientific">Schizopora paradoxa</name>
    <dbReference type="NCBI Taxonomy" id="27342"/>
    <lineage>
        <taxon>Eukaryota</taxon>
        <taxon>Fungi</taxon>
        <taxon>Dikarya</taxon>
        <taxon>Basidiomycota</taxon>
        <taxon>Agaricomycotina</taxon>
        <taxon>Agaricomycetes</taxon>
        <taxon>Hymenochaetales</taxon>
        <taxon>Schizoporaceae</taxon>
        <taxon>Schizopora</taxon>
    </lineage>
</organism>
<reference evidence="2 3" key="1">
    <citation type="submission" date="2015-04" db="EMBL/GenBank/DDBJ databases">
        <title>Complete genome sequence of Schizopora paradoxa KUC8140, a cosmopolitan wood degrader in East Asia.</title>
        <authorList>
            <consortium name="DOE Joint Genome Institute"/>
            <person name="Min B."/>
            <person name="Park H."/>
            <person name="Jang Y."/>
            <person name="Kim J.-J."/>
            <person name="Kim K.H."/>
            <person name="Pangilinan J."/>
            <person name="Lipzen A."/>
            <person name="Riley R."/>
            <person name="Grigoriev I.V."/>
            <person name="Spatafora J.W."/>
            <person name="Choi I.-G."/>
        </authorList>
    </citation>
    <scope>NUCLEOTIDE SEQUENCE [LARGE SCALE GENOMIC DNA]</scope>
    <source>
        <strain evidence="2 3">KUC8140</strain>
    </source>
</reference>
<evidence type="ECO:0000256" key="1">
    <source>
        <dbReference type="SAM" id="MobiDB-lite"/>
    </source>
</evidence>
<dbReference type="EMBL" id="KQ086019">
    <property type="protein sequence ID" value="KLO10698.1"/>
    <property type="molecule type" value="Genomic_DNA"/>
</dbReference>
<sequence>MRAVTPTPEQLYEKMSPDVRKKVDAARAQRLAAEEAVAQQEKQASAYAQQVNDPTAPQKPVWAEDRR</sequence>
<dbReference type="InParanoid" id="A0A0H2RML7"/>
<protein>
    <submittedName>
        <fullName evidence="2">Uncharacterized protein</fullName>
    </submittedName>
</protein>
<evidence type="ECO:0000313" key="3">
    <source>
        <dbReference type="Proteomes" id="UP000053477"/>
    </source>
</evidence>
<proteinExistence type="predicted"/>
<feature type="compositionally biased region" description="Low complexity" evidence="1">
    <location>
        <begin position="34"/>
        <end position="46"/>
    </location>
</feature>
<accession>A0A0H2RML7</accession>
<dbReference type="AlphaFoldDB" id="A0A0H2RML7"/>
<evidence type="ECO:0000313" key="2">
    <source>
        <dbReference type="EMBL" id="KLO10698.1"/>
    </source>
</evidence>
<name>A0A0H2RML7_9AGAM</name>
<dbReference type="STRING" id="27342.A0A0H2RML7"/>
<keyword evidence="3" id="KW-1185">Reference proteome</keyword>